<reference evidence="1 2" key="1">
    <citation type="submission" date="2021-03" db="EMBL/GenBank/DDBJ databases">
        <title>Novel species identification of genus Shewanella.</title>
        <authorList>
            <person name="Liu G."/>
            <person name="Zhang Q."/>
        </authorList>
    </citation>
    <scope>NUCLEOTIDE SEQUENCE [LARGE SCALE GENOMIC DNA]</scope>
    <source>
        <strain evidence="1 2">FJAT-51800</strain>
    </source>
</reference>
<dbReference type="Pfam" id="PF13620">
    <property type="entry name" value="CarboxypepD_reg"/>
    <property type="match status" value="1"/>
</dbReference>
<accession>A0ABX7QNW1</accession>
<dbReference type="InterPro" id="IPR036280">
    <property type="entry name" value="Multihaem_cyt_sf"/>
</dbReference>
<dbReference type="RefSeq" id="WP_207353906.1">
    <property type="nucleotide sequence ID" value="NZ_CP071503.1"/>
</dbReference>
<name>A0ABX7QNW1_9GAMM</name>
<dbReference type="Proteomes" id="UP000662770">
    <property type="component" value="Chromosome"/>
</dbReference>
<dbReference type="Gene3D" id="1.10.1130.10">
    <property type="entry name" value="Flavocytochrome C3, Chain A"/>
    <property type="match status" value="1"/>
</dbReference>
<keyword evidence="2" id="KW-1185">Reference proteome</keyword>
<dbReference type="Gene3D" id="2.60.40.1120">
    <property type="entry name" value="Carboxypeptidase-like, regulatory domain"/>
    <property type="match status" value="1"/>
</dbReference>
<evidence type="ECO:0000313" key="2">
    <source>
        <dbReference type="Proteomes" id="UP000662770"/>
    </source>
</evidence>
<gene>
    <name evidence="1" type="ORF">JYB87_13010</name>
</gene>
<dbReference type="SUPFAM" id="SSF49464">
    <property type="entry name" value="Carboxypeptidase regulatory domain-like"/>
    <property type="match status" value="1"/>
</dbReference>
<dbReference type="SUPFAM" id="SSF48695">
    <property type="entry name" value="Multiheme cytochromes"/>
    <property type="match status" value="1"/>
</dbReference>
<dbReference type="EMBL" id="CP071503">
    <property type="protein sequence ID" value="QSX32665.1"/>
    <property type="molecule type" value="Genomic_DNA"/>
</dbReference>
<proteinExistence type="predicted"/>
<organism evidence="1 2">
    <name type="scientific">Shewanella avicenniae</name>
    <dbReference type="NCBI Taxonomy" id="2814294"/>
    <lineage>
        <taxon>Bacteria</taxon>
        <taxon>Pseudomonadati</taxon>
        <taxon>Pseudomonadota</taxon>
        <taxon>Gammaproteobacteria</taxon>
        <taxon>Alteromonadales</taxon>
        <taxon>Shewanellaceae</taxon>
        <taxon>Shewanella</taxon>
    </lineage>
</organism>
<protein>
    <submittedName>
        <fullName evidence="1">Carboxypeptidase regulatory-like domain-containing protein</fullName>
    </submittedName>
</protein>
<sequence length="898" mass="96350">MRRFNKAAIVLAIGATMTQLSGCGGDDGDNITYVQAAEGTVSGVVQDAKGLPVPAAVVSAEDTGGALLQTVTTDANGAYSLTLPVGQVVLKVSNASYASPDAQDVGVLSNHTVSANFTMNAASQFLVQFTEQVDPIQPVNEGWTSPGWAVYDNQGYGTSATVGALVTGKIDDMPIEYTWENRLNLWDPWHTEKAGTVEGNDDTALVTFSEMMKNFESRVDPIRGTEMAEYKIPNRLGPLTISQDRRGLIAVRVQANDAHGQQASIHGEIHATNRLLGIRNVALGERIYLNRGNDDDSQVWSMVSQPTGSTAELVDANSRLPYFFPDKTGEYDFVVNGQTLKIFAGKYMGVITGIDEEGNPESDATCTTCHQGGIAGDQFTPWSTTMHANIFRQDVAISPAEESMFCGQCHAVGGDIQSAPMNNGLAYVAEQEGYKFSRIEALANPRTDAWPDMVKNFPKTARMMNIQCESCHGPQNSPAHGMYDMVDGKTPNPYTSPRTSFSAELCSNCHYERIQWTASKTVSPTSGQSHMNEQRALELGTDADCGRCHSAQGFVAYEKQLQQGNVGKIDDPLWSSVTADNVEPVTCTACHDPHGNGNDLQVRIDGDTPALPAGFSMAGVGQGATCIACHNTAQGVMTDDSGVWLHEDNDEPAPEQQNYSIAHGSQGDVFAGRNAWFMGNQLPMVAKHAVIEDSCVKCHQLYNPTIKDTPAFGKLTRTHQFWIEEDKLDQQCNYCHGSTIDPNTPVDGVQHNSVPGDAVDAGAITASVAAGLNNLAEKLQNAAFSRLTSFDNLVINYGEATVAGNQISAVALANVGNKIGLKLTLSSPTVIGGESVSELTVSLDKLADAATGEVVYLPNSNFVKGAWNYFLINNDRSKGIHNLSFSQSVINNTVGQAF</sequence>
<evidence type="ECO:0000313" key="1">
    <source>
        <dbReference type="EMBL" id="QSX32665.1"/>
    </source>
</evidence>
<dbReference type="InterPro" id="IPR008969">
    <property type="entry name" value="CarboxyPept-like_regulatory"/>
</dbReference>